<protein>
    <submittedName>
        <fullName evidence="1">Uncharacterized protein</fullName>
    </submittedName>
</protein>
<proteinExistence type="predicted"/>
<evidence type="ECO:0000313" key="2">
    <source>
        <dbReference type="Proteomes" id="UP000287687"/>
    </source>
</evidence>
<dbReference type="OrthoDB" id="9926755at2"/>
<dbReference type="Proteomes" id="UP000287687">
    <property type="component" value="Unassembled WGS sequence"/>
</dbReference>
<name>A0A444LGY1_9HYPH</name>
<organism evidence="1 2">
    <name type="scientific">Neorhizobium lilium</name>
    <dbReference type="NCBI Taxonomy" id="2503024"/>
    <lineage>
        <taxon>Bacteria</taxon>
        <taxon>Pseudomonadati</taxon>
        <taxon>Pseudomonadota</taxon>
        <taxon>Alphaproteobacteria</taxon>
        <taxon>Hyphomicrobiales</taxon>
        <taxon>Rhizobiaceae</taxon>
        <taxon>Rhizobium/Agrobacterium group</taxon>
        <taxon>Neorhizobium</taxon>
    </lineage>
</organism>
<dbReference type="RefSeq" id="WP_128442269.1">
    <property type="nucleotide sequence ID" value="NZ_SBIP01000002.1"/>
</dbReference>
<gene>
    <name evidence="1" type="ORF">EPK99_06580</name>
</gene>
<reference evidence="1 2" key="1">
    <citation type="submission" date="2019-01" db="EMBL/GenBank/DDBJ databases">
        <title>The draft genome of Rhizobium sp. 24NR.</title>
        <authorList>
            <person name="Liu L."/>
            <person name="Liang L."/>
            <person name="Shi S."/>
            <person name="Xu L."/>
            <person name="Wang X."/>
            <person name="Li L."/>
            <person name="Zhang X."/>
        </authorList>
    </citation>
    <scope>NUCLEOTIDE SEQUENCE [LARGE SCALE GENOMIC DNA]</scope>
    <source>
        <strain evidence="1 2">24NR</strain>
    </source>
</reference>
<keyword evidence="2" id="KW-1185">Reference proteome</keyword>
<comment type="caution">
    <text evidence="1">The sequence shown here is derived from an EMBL/GenBank/DDBJ whole genome shotgun (WGS) entry which is preliminary data.</text>
</comment>
<sequence length="72" mass="7976">MTREPVGHEWLAELRDKFAEEFAEPPSSTSIFTPDGTVIVSDTAGNSVSGRNWEEALANFERAKAEHERAKA</sequence>
<accession>A0A444LGY1</accession>
<dbReference type="AlphaFoldDB" id="A0A444LGY1"/>
<evidence type="ECO:0000313" key="1">
    <source>
        <dbReference type="EMBL" id="RWX78291.1"/>
    </source>
</evidence>
<dbReference type="EMBL" id="SBIP01000002">
    <property type="protein sequence ID" value="RWX78291.1"/>
    <property type="molecule type" value="Genomic_DNA"/>
</dbReference>